<dbReference type="KEGG" id="nps:KRR39_19865"/>
<organism evidence="1 2">
    <name type="scientific">Nocardioides panacis</name>
    <dbReference type="NCBI Taxonomy" id="2849501"/>
    <lineage>
        <taxon>Bacteria</taxon>
        <taxon>Bacillati</taxon>
        <taxon>Actinomycetota</taxon>
        <taxon>Actinomycetes</taxon>
        <taxon>Propionibacteriales</taxon>
        <taxon>Nocardioidaceae</taxon>
        <taxon>Nocardioides</taxon>
    </lineage>
</organism>
<reference evidence="1" key="1">
    <citation type="submission" date="2021-06" db="EMBL/GenBank/DDBJ databases">
        <title>Complete genome sequence of Nocardioides sp. G188.</title>
        <authorList>
            <person name="Im W.-T."/>
        </authorList>
    </citation>
    <scope>NUCLEOTIDE SEQUENCE</scope>
    <source>
        <strain evidence="1">G188</strain>
    </source>
</reference>
<name>A0A975SX99_9ACTN</name>
<evidence type="ECO:0000313" key="2">
    <source>
        <dbReference type="Proteomes" id="UP000683575"/>
    </source>
</evidence>
<gene>
    <name evidence="1" type="ORF">KRR39_19865</name>
</gene>
<keyword evidence="2" id="KW-1185">Reference proteome</keyword>
<accession>A0A975SX99</accession>
<dbReference type="AlphaFoldDB" id="A0A975SX99"/>
<dbReference type="Proteomes" id="UP000683575">
    <property type="component" value="Chromosome"/>
</dbReference>
<dbReference type="RefSeq" id="WP_216939156.1">
    <property type="nucleotide sequence ID" value="NZ_CP077062.1"/>
</dbReference>
<sequence>MITRELAEALAARGLEWAPSSGDRFLVPDRDLDDEVFVISGMSIEVAELEFGSEMRFNGTVEWALDSIARDEVIWLPREEQLRDALGERFLRLESVTGGFAVVLSAGSEVPSEAVGPAAAGVAPAEVRHVDIDAERAYARALLSVLP</sequence>
<proteinExistence type="predicted"/>
<dbReference type="EMBL" id="CP077062">
    <property type="protein sequence ID" value="QWZ07645.1"/>
    <property type="molecule type" value="Genomic_DNA"/>
</dbReference>
<protein>
    <submittedName>
        <fullName evidence="1">Pilus assembly protein CpaE</fullName>
    </submittedName>
</protein>
<evidence type="ECO:0000313" key="1">
    <source>
        <dbReference type="EMBL" id="QWZ07645.1"/>
    </source>
</evidence>